<organism evidence="2 3">
    <name type="scientific">Maritimibacter alkaliphilus HTCC2654</name>
    <dbReference type="NCBI Taxonomy" id="314271"/>
    <lineage>
        <taxon>Bacteria</taxon>
        <taxon>Pseudomonadati</taxon>
        <taxon>Pseudomonadota</taxon>
        <taxon>Alphaproteobacteria</taxon>
        <taxon>Rhodobacterales</taxon>
        <taxon>Roseobacteraceae</taxon>
        <taxon>Maritimibacter</taxon>
    </lineage>
</organism>
<sequence length="131" mass="14247">MSTLTKSALAAVCAVAMAAPLAAKPNNHNNGTGWGVGKIPPGHCKKIESCRNGGDVVYERERHDDDDVTIIREENVTVIRNYTIIEQPTTYGLPALPSNQIYVRQGDQIYSIIRDTQTVVEAIGIVSNLLN</sequence>
<evidence type="ECO:0000313" key="3">
    <source>
        <dbReference type="Proteomes" id="UP000002931"/>
    </source>
</evidence>
<dbReference type="HOGENOM" id="CLU_1925042_0_0_5"/>
<name>A3V9Z1_9RHOB</name>
<protein>
    <recommendedName>
        <fullName evidence="4">Excinuclease ABC subunit A</fullName>
    </recommendedName>
</protein>
<gene>
    <name evidence="2" type="ORF">RB2654_19153</name>
</gene>
<accession>A3V9Z1</accession>
<evidence type="ECO:0000256" key="1">
    <source>
        <dbReference type="SAM" id="SignalP"/>
    </source>
</evidence>
<dbReference type="OrthoDB" id="7666115at2"/>
<evidence type="ECO:0000313" key="2">
    <source>
        <dbReference type="EMBL" id="EAQ14732.1"/>
    </source>
</evidence>
<dbReference type="AlphaFoldDB" id="A3V9Z1"/>
<feature type="signal peptide" evidence="1">
    <location>
        <begin position="1"/>
        <end position="18"/>
    </location>
</feature>
<dbReference type="EMBL" id="AAMT01000001">
    <property type="protein sequence ID" value="EAQ14732.1"/>
    <property type="molecule type" value="Genomic_DNA"/>
</dbReference>
<reference evidence="2 3" key="1">
    <citation type="journal article" date="2010" name="J. Bacteriol.">
        <title>Genome sequences of Pelagibaca bermudensis HTCC2601T and Maritimibacter alkaliphilus HTCC2654T, the type strains of two marine Roseobacter genera.</title>
        <authorList>
            <person name="Thrash J.C."/>
            <person name="Cho J.C."/>
            <person name="Ferriera S."/>
            <person name="Johnson J."/>
            <person name="Vergin K.L."/>
            <person name="Giovannoni S.J."/>
        </authorList>
    </citation>
    <scope>NUCLEOTIDE SEQUENCE [LARGE SCALE GENOMIC DNA]</scope>
    <source>
        <strain evidence="2 3">HTCC2654</strain>
    </source>
</reference>
<evidence type="ECO:0008006" key="4">
    <source>
        <dbReference type="Google" id="ProtNLM"/>
    </source>
</evidence>
<feature type="chain" id="PRO_5002661769" description="Excinuclease ABC subunit A" evidence="1">
    <location>
        <begin position="19"/>
        <end position="131"/>
    </location>
</feature>
<keyword evidence="3" id="KW-1185">Reference proteome</keyword>
<keyword evidence="1" id="KW-0732">Signal</keyword>
<dbReference type="Proteomes" id="UP000002931">
    <property type="component" value="Unassembled WGS sequence"/>
</dbReference>
<dbReference type="STRING" id="314271.RB2654_19153"/>
<comment type="caution">
    <text evidence="2">The sequence shown here is derived from an EMBL/GenBank/DDBJ whole genome shotgun (WGS) entry which is preliminary data.</text>
</comment>
<dbReference type="RefSeq" id="WP_008334556.1">
    <property type="nucleotide sequence ID" value="NZ_CH902578.1"/>
</dbReference>
<proteinExistence type="predicted"/>